<comment type="caution">
    <text evidence="1">The sequence shown here is derived from an EMBL/GenBank/DDBJ whole genome shotgun (WGS) entry which is preliminary data.</text>
</comment>
<dbReference type="EMBL" id="CAJVPY010040640">
    <property type="protein sequence ID" value="CAG8805907.1"/>
    <property type="molecule type" value="Genomic_DNA"/>
</dbReference>
<evidence type="ECO:0000313" key="2">
    <source>
        <dbReference type="Proteomes" id="UP000789405"/>
    </source>
</evidence>
<sequence length="164" mass="18770">MSNKQYPQMQQNVYQGQNIYQGQMQQQTTYYQPQYVNQGQMQHTAAHQAAYQNTYKPPPPMVPYQSTPQMPKKNGRTHYVEYSRAFALVSLKAKMYNDNSSLGYCCLYLVAMHLGMNCFVGCMNRGAIRARHNIDGSSRGDCCIHSFRLYNCGLVQEAREVGVD</sequence>
<dbReference type="OrthoDB" id="2416592at2759"/>
<dbReference type="InterPro" id="IPR006461">
    <property type="entry name" value="PLAC_motif_containing"/>
</dbReference>
<name>A0A9N9K2M9_9GLOM</name>
<dbReference type="Pfam" id="PF04749">
    <property type="entry name" value="PLAC8"/>
    <property type="match status" value="1"/>
</dbReference>
<keyword evidence="2" id="KW-1185">Reference proteome</keyword>
<dbReference type="Proteomes" id="UP000789405">
    <property type="component" value="Unassembled WGS sequence"/>
</dbReference>
<gene>
    <name evidence="1" type="ORF">DERYTH_LOCUS24365</name>
</gene>
<reference evidence="1" key="1">
    <citation type="submission" date="2021-06" db="EMBL/GenBank/DDBJ databases">
        <authorList>
            <person name="Kallberg Y."/>
            <person name="Tangrot J."/>
            <person name="Rosling A."/>
        </authorList>
    </citation>
    <scope>NUCLEOTIDE SEQUENCE</scope>
    <source>
        <strain evidence="1">MA453B</strain>
    </source>
</reference>
<evidence type="ECO:0000313" key="1">
    <source>
        <dbReference type="EMBL" id="CAG8805907.1"/>
    </source>
</evidence>
<dbReference type="AlphaFoldDB" id="A0A9N9K2M9"/>
<accession>A0A9N9K2M9</accession>
<proteinExistence type="predicted"/>
<protein>
    <submittedName>
        <fullName evidence="1">1140_t:CDS:1</fullName>
    </submittedName>
</protein>
<organism evidence="1 2">
    <name type="scientific">Dentiscutata erythropus</name>
    <dbReference type="NCBI Taxonomy" id="1348616"/>
    <lineage>
        <taxon>Eukaryota</taxon>
        <taxon>Fungi</taxon>
        <taxon>Fungi incertae sedis</taxon>
        <taxon>Mucoromycota</taxon>
        <taxon>Glomeromycotina</taxon>
        <taxon>Glomeromycetes</taxon>
        <taxon>Diversisporales</taxon>
        <taxon>Gigasporaceae</taxon>
        <taxon>Dentiscutata</taxon>
    </lineage>
</organism>
<feature type="non-terminal residue" evidence="1">
    <location>
        <position position="164"/>
    </location>
</feature>